<sequence>MKVEQKQTLNKLRDTSHNSSNNNSSNFNLVADQVPTVTYHKKSLVDTLLLKDKEMDAFLDENTSGQVQESFPIHSEEKIPQEIKCLTSDLAMIKKELLGEFDDPSSINHNNITKVSETTRPKKVTYSIDEASQHLAQLCDKAIDTEDRANWANQEEILYQLDEIIRSNSGKFGEEKARDMFYDTITEQLSILYYSISLKKLSLEASHVSEFSETAHPKKILPEENSAEVSDPMSPIPLAHISNSSDDSKEANPSNSLEVEDDFYKMLLEDCAKNCVYLVDFIPPSCDPEKEMLNDFDDDRYNGYGEYNEYGEHDRGYYCCDGRYKRKTFLIISPIISLLRYHAHQSMVRKKNKRHIQSTLLATSASANEIQSRSLIVIDTELQELIHQGLVVDEVHEVLEYDRKSMSWIDNFIHLSIKLKNQCDDPREKYSIEFLLPTGKRYRECERFARKIVDNMNDSPT</sequence>
<reference evidence="2 3" key="1">
    <citation type="submission" date="2018-06" db="EMBL/GenBank/DDBJ databases">
        <title>Comparative genomics reveals the genomic features of Rhizophagus irregularis, R. cerebriforme, R. diaphanum and Gigaspora rosea, and their symbiotic lifestyle signature.</title>
        <authorList>
            <person name="Morin E."/>
            <person name="San Clemente H."/>
            <person name="Chen E.C.H."/>
            <person name="De La Providencia I."/>
            <person name="Hainaut M."/>
            <person name="Kuo A."/>
            <person name="Kohler A."/>
            <person name="Murat C."/>
            <person name="Tang N."/>
            <person name="Roy S."/>
            <person name="Loubradou J."/>
            <person name="Henrissat B."/>
            <person name="Grigoriev I.V."/>
            <person name="Corradi N."/>
            <person name="Roux C."/>
            <person name="Martin F.M."/>
        </authorList>
    </citation>
    <scope>NUCLEOTIDE SEQUENCE [LARGE SCALE GENOMIC DNA]</scope>
    <source>
        <strain evidence="2 3">DAOM 227022</strain>
    </source>
</reference>
<dbReference type="OrthoDB" id="2407306at2759"/>
<feature type="compositionally biased region" description="Basic and acidic residues" evidence="1">
    <location>
        <begin position="1"/>
        <end position="16"/>
    </location>
</feature>
<accession>A0A397TQH3</accession>
<feature type="region of interest" description="Disordered" evidence="1">
    <location>
        <begin position="1"/>
        <end position="27"/>
    </location>
</feature>
<feature type="region of interest" description="Disordered" evidence="1">
    <location>
        <begin position="214"/>
        <end position="255"/>
    </location>
</feature>
<comment type="caution">
    <text evidence="2">The sequence shown here is derived from an EMBL/GenBank/DDBJ whole genome shotgun (WGS) entry which is preliminary data.</text>
</comment>
<evidence type="ECO:0000313" key="3">
    <source>
        <dbReference type="Proteomes" id="UP000265703"/>
    </source>
</evidence>
<keyword evidence="3" id="KW-1185">Reference proteome</keyword>
<evidence type="ECO:0000256" key="1">
    <source>
        <dbReference type="SAM" id="MobiDB-lite"/>
    </source>
</evidence>
<organism evidence="2 3">
    <name type="scientific">Glomus cerebriforme</name>
    <dbReference type="NCBI Taxonomy" id="658196"/>
    <lineage>
        <taxon>Eukaryota</taxon>
        <taxon>Fungi</taxon>
        <taxon>Fungi incertae sedis</taxon>
        <taxon>Mucoromycota</taxon>
        <taxon>Glomeromycotina</taxon>
        <taxon>Glomeromycetes</taxon>
        <taxon>Glomerales</taxon>
        <taxon>Glomeraceae</taxon>
        <taxon>Glomus</taxon>
    </lineage>
</organism>
<gene>
    <name evidence="2" type="ORF">C1645_814168</name>
</gene>
<feature type="compositionally biased region" description="Polar residues" evidence="1">
    <location>
        <begin position="241"/>
        <end position="255"/>
    </location>
</feature>
<dbReference type="EMBL" id="QKYT01000031">
    <property type="protein sequence ID" value="RIA97281.1"/>
    <property type="molecule type" value="Genomic_DNA"/>
</dbReference>
<proteinExistence type="predicted"/>
<feature type="compositionally biased region" description="Low complexity" evidence="1">
    <location>
        <begin position="17"/>
        <end position="26"/>
    </location>
</feature>
<dbReference type="AlphaFoldDB" id="A0A397TQH3"/>
<protein>
    <submittedName>
        <fullName evidence="2">Uncharacterized protein</fullName>
    </submittedName>
</protein>
<evidence type="ECO:0000313" key="2">
    <source>
        <dbReference type="EMBL" id="RIA97281.1"/>
    </source>
</evidence>
<name>A0A397TQH3_9GLOM</name>
<dbReference type="Proteomes" id="UP000265703">
    <property type="component" value="Unassembled WGS sequence"/>
</dbReference>